<dbReference type="PANTHER" id="PTHR14063">
    <property type="entry name" value="PROTEIN LIN-7 HOMOLOG"/>
    <property type="match status" value="1"/>
</dbReference>
<dbReference type="InterPro" id="IPR035903">
    <property type="entry name" value="HesB-like_dom_sf"/>
</dbReference>
<dbReference type="OrthoDB" id="5986190at2759"/>
<comment type="caution">
    <text evidence="6">The sequence shown here is derived from an EMBL/GenBank/DDBJ whole genome shotgun (WGS) entry which is preliminary data.</text>
</comment>
<feature type="repeat" description="TPR" evidence="2">
    <location>
        <begin position="533"/>
        <end position="566"/>
    </location>
</feature>
<evidence type="ECO:0000256" key="1">
    <source>
        <dbReference type="ARBA" id="ARBA00006718"/>
    </source>
</evidence>
<proteinExistence type="inferred from homology"/>
<feature type="region of interest" description="Disordered" evidence="3">
    <location>
        <begin position="421"/>
        <end position="449"/>
    </location>
</feature>
<dbReference type="InterPro" id="IPR019734">
    <property type="entry name" value="TPR_rpt"/>
</dbReference>
<feature type="compositionally biased region" description="Low complexity" evidence="3">
    <location>
        <begin position="427"/>
        <end position="440"/>
    </location>
</feature>
<dbReference type="SMART" id="SM00569">
    <property type="entry name" value="L27"/>
    <property type="match status" value="1"/>
</dbReference>
<evidence type="ECO:0000259" key="5">
    <source>
        <dbReference type="PROSITE" id="PS51022"/>
    </source>
</evidence>
<dbReference type="PROSITE" id="PS51022">
    <property type="entry name" value="L27"/>
    <property type="match status" value="1"/>
</dbReference>
<dbReference type="InterPro" id="IPR036892">
    <property type="entry name" value="L27_dom_sf"/>
</dbReference>
<dbReference type="InterPro" id="IPR000361">
    <property type="entry name" value="ATAP_core_dom"/>
</dbReference>
<dbReference type="Pfam" id="PF02828">
    <property type="entry name" value="L27"/>
    <property type="match status" value="1"/>
</dbReference>
<dbReference type="GO" id="GO:0005840">
    <property type="term" value="C:ribosome"/>
    <property type="evidence" value="ECO:0007669"/>
    <property type="project" value="InterPro"/>
</dbReference>
<reference evidence="6 7" key="1">
    <citation type="journal article" date="2017" name="Curr. Biol.">
        <title>Genome architecture and evolution of a unichromosomal asexual nematode.</title>
        <authorList>
            <person name="Fradin H."/>
            <person name="Zegar C."/>
            <person name="Gutwein M."/>
            <person name="Lucas J."/>
            <person name="Kovtun M."/>
            <person name="Corcoran D."/>
            <person name="Baugh L.R."/>
            <person name="Kiontke K."/>
            <person name="Gunsalus K."/>
            <person name="Fitch D.H."/>
            <person name="Piano F."/>
        </authorList>
    </citation>
    <scope>NUCLEOTIDE SEQUENCE [LARGE SCALE GENOMIC DNA]</scope>
    <source>
        <strain evidence="6">PF1309</strain>
    </source>
</reference>
<sequence>MLLARNSSKLAGLQGLQQVRNKVRPPENLPFRGLWRTDGNIVRKGELLVNQPRFNYHPGLNVYYENDRGEKCLRAACDGVVRISRERIKPDLSIKHMQQKNILPEFMANPVDKPNLERDIARVLELIDHVQKTGEVNSPKLTTLQNILQSEFFGAVKEVYETVYDTIDVDGPPELQASAAAKATVAAFAAAEGHAHPRVVELPKTDQGLGFNVMGGKEQNSPIYISRIIPGGVADRHGGLKRGDQLIAVNGVMLARSLMYSLQRPSCSTAVRLSKSAPRFCSSAPNSHAVRPLKEVYVTDKAQERLQEILDKSIHERLRVEVDGGGCSGFEYKIKLDTQLNEDDLLWTNKQGVEIVVDKMSLEYMKGSTIDYVEDLMKASFRVVKNPIAEKGNAGIMLKSVRLLRALRGACSSSSTFSEQKIQFGRQNEQQKNQWQDQRNSGYRQKSHQNWRRLGSTGAPLLAFGYWAAFKDFVGISPIKLDSDPLAAKIKQSWLYRQYGRFEEALEVLHLALEESKQREDTIPYTRILSELANTYHQKAATYRDPQDYEKAEEYFREVLSRMANKHGLRDVDKEIITCSLKLADVLARKGELENAEMGFRHCVRQQIKVVEAHLKQYSVAHGAGAEPENLVEFFGDQYSDPLALFGYCLQCYAFFLIEYSDDKRVVEACEYMDEVLKICNQLHGPNTYQAVTLCNNFGTSLMKRNDFERARKYLEIGAERILYVDACAGMIPGYYCNYAEALFHTGEKEEALKWARKSVKLSKDAGPEMQNYVKEFVRDLEKDVGKGKKSGSGWWLW</sequence>
<dbReference type="SUPFAM" id="SSF101288">
    <property type="entry name" value="L27 domain"/>
    <property type="match status" value="1"/>
</dbReference>
<comment type="similarity">
    <text evidence="1">Belongs to the HesB/IscA family.</text>
</comment>
<dbReference type="NCBIfam" id="TIGR00049">
    <property type="entry name" value="iron-sulfur cluster assembly accessory protein"/>
    <property type="match status" value="1"/>
</dbReference>
<dbReference type="Proteomes" id="UP000218231">
    <property type="component" value="Unassembled WGS sequence"/>
</dbReference>
<organism evidence="6 7">
    <name type="scientific">Diploscapter pachys</name>
    <dbReference type="NCBI Taxonomy" id="2018661"/>
    <lineage>
        <taxon>Eukaryota</taxon>
        <taxon>Metazoa</taxon>
        <taxon>Ecdysozoa</taxon>
        <taxon>Nematoda</taxon>
        <taxon>Chromadorea</taxon>
        <taxon>Rhabditida</taxon>
        <taxon>Rhabditina</taxon>
        <taxon>Rhabditomorpha</taxon>
        <taxon>Rhabditoidea</taxon>
        <taxon>Rhabditidae</taxon>
        <taxon>Diploscapter</taxon>
    </lineage>
</organism>
<dbReference type="Gene3D" id="2.30.42.10">
    <property type="match status" value="1"/>
</dbReference>
<dbReference type="GO" id="GO:0051536">
    <property type="term" value="F:iron-sulfur cluster binding"/>
    <property type="evidence" value="ECO:0007669"/>
    <property type="project" value="InterPro"/>
</dbReference>
<dbReference type="InterPro" id="IPR051109">
    <property type="entry name" value="MAM_complex_regulator"/>
</dbReference>
<dbReference type="STRING" id="2018661.A0A2A2J4L2"/>
<dbReference type="Pfam" id="PF00595">
    <property type="entry name" value="PDZ"/>
    <property type="match status" value="1"/>
</dbReference>
<dbReference type="InterPro" id="IPR001684">
    <property type="entry name" value="Ribosomal_bL27"/>
</dbReference>
<dbReference type="InterPro" id="IPR011990">
    <property type="entry name" value="TPR-like_helical_dom_sf"/>
</dbReference>
<dbReference type="InterPro" id="IPR014775">
    <property type="entry name" value="L27_C"/>
</dbReference>
<protein>
    <recommendedName>
        <fullName evidence="8">PDZ domain-containing protein</fullName>
    </recommendedName>
</protein>
<dbReference type="InterPro" id="IPR036034">
    <property type="entry name" value="PDZ_sf"/>
</dbReference>
<dbReference type="EMBL" id="LIAE01010679">
    <property type="protein sequence ID" value="PAV56716.1"/>
    <property type="molecule type" value="Genomic_DNA"/>
</dbReference>
<dbReference type="AlphaFoldDB" id="A0A2A2J4L2"/>
<dbReference type="InterPro" id="IPR004172">
    <property type="entry name" value="L27_dom"/>
</dbReference>
<dbReference type="Gene3D" id="1.25.40.10">
    <property type="entry name" value="Tetratricopeptide repeat domain"/>
    <property type="match status" value="2"/>
</dbReference>
<dbReference type="PROSITE" id="PS50005">
    <property type="entry name" value="TPR"/>
    <property type="match status" value="1"/>
</dbReference>
<evidence type="ECO:0000313" key="6">
    <source>
        <dbReference type="EMBL" id="PAV56716.1"/>
    </source>
</evidence>
<gene>
    <name evidence="6" type="ORF">WR25_04985</name>
</gene>
<dbReference type="Pfam" id="PF13181">
    <property type="entry name" value="TPR_8"/>
    <property type="match status" value="2"/>
</dbReference>
<feature type="domain" description="PDZ" evidence="4">
    <location>
        <begin position="199"/>
        <end position="277"/>
    </location>
</feature>
<dbReference type="PROSITE" id="PS50106">
    <property type="entry name" value="PDZ"/>
    <property type="match status" value="1"/>
</dbReference>
<evidence type="ECO:0008006" key="8">
    <source>
        <dbReference type="Google" id="ProtNLM"/>
    </source>
</evidence>
<dbReference type="Gene3D" id="2.60.300.12">
    <property type="entry name" value="HesB-like domain"/>
    <property type="match status" value="1"/>
</dbReference>
<accession>A0A2A2J4L2</accession>
<evidence type="ECO:0000259" key="4">
    <source>
        <dbReference type="PROSITE" id="PS50106"/>
    </source>
</evidence>
<dbReference type="SMART" id="SM00028">
    <property type="entry name" value="TPR"/>
    <property type="match status" value="4"/>
</dbReference>
<dbReference type="Pfam" id="PF01016">
    <property type="entry name" value="Ribosomal_L27"/>
    <property type="match status" value="1"/>
</dbReference>
<name>A0A2A2J4L2_9BILA</name>
<dbReference type="Gene3D" id="2.40.50.100">
    <property type="match status" value="1"/>
</dbReference>
<evidence type="ECO:0000313" key="7">
    <source>
        <dbReference type="Proteomes" id="UP000218231"/>
    </source>
</evidence>
<dbReference type="SUPFAM" id="SSF110324">
    <property type="entry name" value="Ribosomal L27 protein-like"/>
    <property type="match status" value="1"/>
</dbReference>
<keyword evidence="2" id="KW-0802">TPR repeat</keyword>
<dbReference type="SUPFAM" id="SSF48452">
    <property type="entry name" value="TPR-like"/>
    <property type="match status" value="1"/>
</dbReference>
<dbReference type="SUPFAM" id="SSF89360">
    <property type="entry name" value="HesB-like domain"/>
    <property type="match status" value="1"/>
</dbReference>
<dbReference type="Pfam" id="PF01521">
    <property type="entry name" value="Fe-S_biosyn"/>
    <property type="match status" value="1"/>
</dbReference>
<dbReference type="GO" id="GO:0003735">
    <property type="term" value="F:structural constituent of ribosome"/>
    <property type="evidence" value="ECO:0007669"/>
    <property type="project" value="InterPro"/>
</dbReference>
<dbReference type="GO" id="GO:0030054">
    <property type="term" value="C:cell junction"/>
    <property type="evidence" value="ECO:0007669"/>
    <property type="project" value="UniProtKB-ARBA"/>
</dbReference>
<evidence type="ECO:0000256" key="3">
    <source>
        <dbReference type="SAM" id="MobiDB-lite"/>
    </source>
</evidence>
<dbReference type="GO" id="GO:0006412">
    <property type="term" value="P:translation"/>
    <property type="evidence" value="ECO:0007669"/>
    <property type="project" value="InterPro"/>
</dbReference>
<keyword evidence="7" id="KW-1185">Reference proteome</keyword>
<feature type="domain" description="L27" evidence="5">
    <location>
        <begin position="116"/>
        <end position="171"/>
    </location>
</feature>
<evidence type="ECO:0000256" key="2">
    <source>
        <dbReference type="PROSITE-ProRule" id="PRU00339"/>
    </source>
</evidence>
<dbReference type="InterPro" id="IPR016092">
    <property type="entry name" value="ATAP"/>
</dbReference>
<dbReference type="InterPro" id="IPR001478">
    <property type="entry name" value="PDZ"/>
</dbReference>
<dbReference type="SUPFAM" id="SSF50156">
    <property type="entry name" value="PDZ domain-like"/>
    <property type="match status" value="1"/>
</dbReference>
<dbReference type="GO" id="GO:0016226">
    <property type="term" value="P:iron-sulfur cluster assembly"/>
    <property type="evidence" value="ECO:0007669"/>
    <property type="project" value="InterPro"/>
</dbReference>
<dbReference type="SMART" id="SM00228">
    <property type="entry name" value="PDZ"/>
    <property type="match status" value="1"/>
</dbReference>
<dbReference type="Gene3D" id="1.10.287.650">
    <property type="entry name" value="L27 domain"/>
    <property type="match status" value="1"/>
</dbReference>